<sequence length="106" mass="12916">MDNIKYGIVKENLKREDICGNYNYTKWYKPFDNEKRIALLPEEGRKDDNGFLLNDIRWNECKAILCRSNDDYKNRNFSWCDNIIRRIEEGYKLELYIKKLIKLTVR</sequence>
<reference evidence="1 2" key="1">
    <citation type="submission" date="2015-09" db="EMBL/GenBank/DDBJ databases">
        <authorList>
            <consortium name="Pathogen Informatics"/>
        </authorList>
    </citation>
    <scope>NUCLEOTIDE SEQUENCE [LARGE SCALE GENOMIC DNA]</scope>
    <source>
        <strain evidence="1 2">2789STDY5834956</strain>
    </source>
</reference>
<accession>A0A174PZ58</accession>
<organism evidence="1 2">
    <name type="scientific">Clostridium baratii</name>
    <dbReference type="NCBI Taxonomy" id="1561"/>
    <lineage>
        <taxon>Bacteria</taxon>
        <taxon>Bacillati</taxon>
        <taxon>Bacillota</taxon>
        <taxon>Clostridia</taxon>
        <taxon>Eubacteriales</taxon>
        <taxon>Clostridiaceae</taxon>
        <taxon>Clostridium</taxon>
    </lineage>
</organism>
<dbReference type="AlphaFoldDB" id="A0A174PZ58"/>
<protein>
    <submittedName>
        <fullName evidence="1">Uncharacterized protein</fullName>
    </submittedName>
</protein>
<proteinExistence type="predicted"/>
<dbReference type="EMBL" id="CZBO01000001">
    <property type="protein sequence ID" value="CUP64417.1"/>
    <property type="molecule type" value="Genomic_DNA"/>
</dbReference>
<dbReference type="Proteomes" id="UP000095563">
    <property type="component" value="Unassembled WGS sequence"/>
</dbReference>
<name>A0A174PZ58_9CLOT</name>
<dbReference type="RefSeq" id="WP_055206161.1">
    <property type="nucleotide sequence ID" value="NZ_CZBO01000001.1"/>
</dbReference>
<gene>
    <name evidence="1" type="ORF">ERS852568_00259</name>
</gene>
<evidence type="ECO:0000313" key="1">
    <source>
        <dbReference type="EMBL" id="CUP64417.1"/>
    </source>
</evidence>
<evidence type="ECO:0000313" key="2">
    <source>
        <dbReference type="Proteomes" id="UP000095563"/>
    </source>
</evidence>